<evidence type="ECO:0000256" key="6">
    <source>
        <dbReference type="ARBA" id="ARBA00022723"/>
    </source>
</evidence>
<evidence type="ECO:0000256" key="5">
    <source>
        <dbReference type="ARBA" id="ARBA00022679"/>
    </source>
</evidence>
<organism evidence="13 14">
    <name type="scientific">Phaedon cochleariae</name>
    <name type="common">Mustard beetle</name>
    <dbReference type="NCBI Taxonomy" id="80249"/>
    <lineage>
        <taxon>Eukaryota</taxon>
        <taxon>Metazoa</taxon>
        <taxon>Ecdysozoa</taxon>
        <taxon>Arthropoda</taxon>
        <taxon>Hexapoda</taxon>
        <taxon>Insecta</taxon>
        <taxon>Pterygota</taxon>
        <taxon>Neoptera</taxon>
        <taxon>Endopterygota</taxon>
        <taxon>Coleoptera</taxon>
        <taxon>Polyphaga</taxon>
        <taxon>Cucujiformia</taxon>
        <taxon>Chrysomeloidea</taxon>
        <taxon>Chrysomelidae</taxon>
        <taxon>Chrysomelinae</taxon>
        <taxon>Chrysomelini</taxon>
        <taxon>Phaedon</taxon>
    </lineage>
</organism>
<dbReference type="CDD" id="cd16571">
    <property type="entry name" value="RING-HC_SIAHs"/>
    <property type="match status" value="1"/>
</dbReference>
<protein>
    <recommendedName>
        <fullName evidence="4">RING-type E3 ubiquitin transferase</fullName>
        <ecNumber evidence="4">2.3.2.27</ecNumber>
    </recommendedName>
</protein>
<dbReference type="GO" id="GO:0061630">
    <property type="term" value="F:ubiquitin protein ligase activity"/>
    <property type="evidence" value="ECO:0007669"/>
    <property type="project" value="UniProtKB-EC"/>
</dbReference>
<keyword evidence="6" id="KW-0479">Metal-binding</keyword>
<dbReference type="InterPro" id="IPR013010">
    <property type="entry name" value="Znf_SIAH"/>
</dbReference>
<dbReference type="Pfam" id="PF21361">
    <property type="entry name" value="Sina_ZnF"/>
    <property type="match status" value="2"/>
</dbReference>
<dbReference type="EMBL" id="OU896712">
    <property type="protein sequence ID" value="CAH1173511.1"/>
    <property type="molecule type" value="Genomic_DNA"/>
</dbReference>
<keyword evidence="9" id="KW-0862">Zinc</keyword>
<feature type="domain" description="SIAH-type" evidence="12">
    <location>
        <begin position="327"/>
        <end position="389"/>
    </location>
</feature>
<evidence type="ECO:0000256" key="3">
    <source>
        <dbReference type="ARBA" id="ARBA00009119"/>
    </source>
</evidence>
<dbReference type="PROSITE" id="PS50089">
    <property type="entry name" value="ZF_RING_2"/>
    <property type="match status" value="1"/>
</dbReference>
<comment type="pathway">
    <text evidence="2">Protein modification; protein ubiquitination.</text>
</comment>
<evidence type="ECO:0000313" key="14">
    <source>
        <dbReference type="Proteomes" id="UP001153737"/>
    </source>
</evidence>
<comment type="catalytic activity">
    <reaction evidence="1">
        <text>S-ubiquitinyl-[E2 ubiquitin-conjugating enzyme]-L-cysteine + [acceptor protein]-L-lysine = [E2 ubiquitin-conjugating enzyme]-L-cysteine + N(6)-ubiquitinyl-[acceptor protein]-L-lysine.</text>
        <dbReference type="EC" id="2.3.2.27"/>
    </reaction>
</comment>
<dbReference type="FunFam" id="3.30.40.10:FF:000041">
    <property type="entry name" value="E3 ubiquitin-protein ligase SINAT3"/>
    <property type="match status" value="1"/>
</dbReference>
<proteinExistence type="inferred from homology"/>
<dbReference type="EC" id="2.3.2.27" evidence="4"/>
<sequence length="516" mass="59568">MSKLTIPAEVMDKMTCLVCKKYLSVFPIYTKMDGSGGCCGRCPLPDPNNHVRDEAFENIARYLVFPCSHEGCKETMTPVHLEGHEACCVFRKYECPSKSYSKCDWKGALLGASGSDLKKHFQDKHADLLLTTPSFELIFNNTLEENMLLYHFEELFIVKKEIDARRGLFFCTVEHLRSTENSDTYMYFLRCESGNKDYFYRGPEKATKRNNTTKLTMDVLKERLQDPAVIIVNIEIIKSNNEDTGENNVAERFEMNINPNVDWQMLSELECPICLDYMLAPIYQCVRGHSICGKCKKRVLETAGNCPSCKQPFHDTQNFSLEKMSQLMVYPCKFHKSGCNFASKSAEIMVHEDSCEYGSYKCPVDTEGTVCEWIGSSSKVIEHVSNNHEEYLLKVSKIKVPFARNEPRTEVKFVSFQKMLFKIFFIYKQKKFFWTVQLVGPTKESKNYKFEVDVIDMTGDKKRFFMVGNVANLDDDWRRVQRPRGFVLFAALEQLEGFIREDQGGDFSFRIKVIKS</sequence>
<dbReference type="InterPro" id="IPR004162">
    <property type="entry name" value="SINA-like_animal"/>
</dbReference>
<evidence type="ECO:0000256" key="8">
    <source>
        <dbReference type="ARBA" id="ARBA00022786"/>
    </source>
</evidence>
<name>A0A9P0DR71_PHACE</name>
<keyword evidence="7 10" id="KW-0863">Zinc-finger</keyword>
<evidence type="ECO:0000256" key="4">
    <source>
        <dbReference type="ARBA" id="ARBA00012483"/>
    </source>
</evidence>
<dbReference type="PANTHER" id="PTHR45877:SF2">
    <property type="entry name" value="E3 UBIQUITIN-PROTEIN LIGASE SINA-RELATED"/>
    <property type="match status" value="1"/>
</dbReference>
<dbReference type="AlphaFoldDB" id="A0A9P0DR71"/>
<dbReference type="PROSITE" id="PS51081">
    <property type="entry name" value="ZF_SIAH"/>
    <property type="match status" value="2"/>
</dbReference>
<dbReference type="InterPro" id="IPR049548">
    <property type="entry name" value="Sina-like_RING"/>
</dbReference>
<dbReference type="PANTHER" id="PTHR45877">
    <property type="entry name" value="E3 UBIQUITIN-PROTEIN LIGASE SIAH2"/>
    <property type="match status" value="1"/>
</dbReference>
<reference evidence="13" key="2">
    <citation type="submission" date="2022-10" db="EMBL/GenBank/DDBJ databases">
        <authorList>
            <consortium name="ENA_rothamsted_submissions"/>
            <consortium name="culmorum"/>
            <person name="King R."/>
        </authorList>
    </citation>
    <scope>NUCLEOTIDE SEQUENCE</scope>
</reference>
<keyword evidence="5" id="KW-0808">Transferase</keyword>
<evidence type="ECO:0000256" key="2">
    <source>
        <dbReference type="ARBA" id="ARBA00004906"/>
    </source>
</evidence>
<keyword evidence="14" id="KW-1185">Reference proteome</keyword>
<dbReference type="Pfam" id="PF21362">
    <property type="entry name" value="Sina_RING"/>
    <property type="match status" value="1"/>
</dbReference>
<dbReference type="InterPro" id="IPR001841">
    <property type="entry name" value="Znf_RING"/>
</dbReference>
<feature type="domain" description="RING-type" evidence="11">
    <location>
        <begin position="271"/>
        <end position="310"/>
    </location>
</feature>
<evidence type="ECO:0000256" key="10">
    <source>
        <dbReference type="PROSITE-ProRule" id="PRU00455"/>
    </source>
</evidence>
<gene>
    <name evidence="13" type="ORF">PHAECO_LOCUS10178</name>
</gene>
<dbReference type="GO" id="GO:0043161">
    <property type="term" value="P:proteasome-mediated ubiquitin-dependent protein catabolic process"/>
    <property type="evidence" value="ECO:0007669"/>
    <property type="project" value="TreeGrafter"/>
</dbReference>
<evidence type="ECO:0000256" key="9">
    <source>
        <dbReference type="ARBA" id="ARBA00022833"/>
    </source>
</evidence>
<dbReference type="Gene3D" id="3.30.40.10">
    <property type="entry name" value="Zinc/RING finger domain, C3HC4 (zinc finger)"/>
    <property type="match status" value="3"/>
</dbReference>
<evidence type="ECO:0000256" key="1">
    <source>
        <dbReference type="ARBA" id="ARBA00000900"/>
    </source>
</evidence>
<evidence type="ECO:0000313" key="13">
    <source>
        <dbReference type="EMBL" id="CAH1173511.1"/>
    </source>
</evidence>
<feature type="domain" description="SIAH-type" evidence="12">
    <location>
        <begin position="62"/>
        <end position="126"/>
    </location>
</feature>
<dbReference type="SUPFAM" id="SSF57850">
    <property type="entry name" value="RING/U-box"/>
    <property type="match status" value="1"/>
</dbReference>
<dbReference type="GO" id="GO:0008270">
    <property type="term" value="F:zinc ion binding"/>
    <property type="evidence" value="ECO:0007669"/>
    <property type="project" value="UniProtKB-KW"/>
</dbReference>
<comment type="similarity">
    <text evidence="3">Belongs to the SINA (Seven in absentia) family.</text>
</comment>
<reference evidence="13" key="1">
    <citation type="submission" date="2022-01" db="EMBL/GenBank/DDBJ databases">
        <authorList>
            <person name="King R."/>
        </authorList>
    </citation>
    <scope>NUCLEOTIDE SEQUENCE</scope>
</reference>
<keyword evidence="8" id="KW-0833">Ubl conjugation pathway</keyword>
<accession>A0A9P0DR71</accession>
<dbReference type="GO" id="GO:0031624">
    <property type="term" value="F:ubiquitin conjugating enzyme binding"/>
    <property type="evidence" value="ECO:0007669"/>
    <property type="project" value="TreeGrafter"/>
</dbReference>
<dbReference type="OrthoDB" id="941555at2759"/>
<dbReference type="SUPFAM" id="SSF49599">
    <property type="entry name" value="TRAF domain-like"/>
    <property type="match status" value="2"/>
</dbReference>
<evidence type="ECO:0000259" key="12">
    <source>
        <dbReference type="PROSITE" id="PS51081"/>
    </source>
</evidence>
<evidence type="ECO:0000259" key="11">
    <source>
        <dbReference type="PROSITE" id="PS50089"/>
    </source>
</evidence>
<dbReference type="InterPro" id="IPR013083">
    <property type="entry name" value="Znf_RING/FYVE/PHD"/>
</dbReference>
<evidence type="ECO:0000256" key="7">
    <source>
        <dbReference type="ARBA" id="ARBA00022771"/>
    </source>
</evidence>
<dbReference type="Proteomes" id="UP001153737">
    <property type="component" value="Chromosome 6"/>
</dbReference>
<dbReference type="GO" id="GO:0005737">
    <property type="term" value="C:cytoplasm"/>
    <property type="evidence" value="ECO:0007669"/>
    <property type="project" value="TreeGrafter"/>
</dbReference>